<dbReference type="EMBL" id="CASHSV030000513">
    <property type="protein sequence ID" value="CAJ2666083.1"/>
    <property type="molecule type" value="Genomic_DNA"/>
</dbReference>
<comment type="caution">
    <text evidence="1">The sequence shown here is derived from an EMBL/GenBank/DDBJ whole genome shotgun (WGS) entry which is preliminary data.</text>
</comment>
<evidence type="ECO:0000313" key="1">
    <source>
        <dbReference type="EMBL" id="CAJ2666083.1"/>
    </source>
</evidence>
<sequence>MKQFLFLYSKLKNMAKIYMFFCVMMVFISIFISMTNCWAEIIFSDVPISNNVCWVPKNWYSIRTMILCEQDEDCPIHLCIPPQVPKCVLVACDCVMKKP</sequence>
<evidence type="ECO:0000313" key="2">
    <source>
        <dbReference type="Proteomes" id="UP001177021"/>
    </source>
</evidence>
<organism evidence="1 2">
    <name type="scientific">Trifolium pratense</name>
    <name type="common">Red clover</name>
    <dbReference type="NCBI Taxonomy" id="57577"/>
    <lineage>
        <taxon>Eukaryota</taxon>
        <taxon>Viridiplantae</taxon>
        <taxon>Streptophyta</taxon>
        <taxon>Embryophyta</taxon>
        <taxon>Tracheophyta</taxon>
        <taxon>Spermatophyta</taxon>
        <taxon>Magnoliopsida</taxon>
        <taxon>eudicotyledons</taxon>
        <taxon>Gunneridae</taxon>
        <taxon>Pentapetalae</taxon>
        <taxon>rosids</taxon>
        <taxon>fabids</taxon>
        <taxon>Fabales</taxon>
        <taxon>Fabaceae</taxon>
        <taxon>Papilionoideae</taxon>
        <taxon>50 kb inversion clade</taxon>
        <taxon>NPAAA clade</taxon>
        <taxon>Hologalegina</taxon>
        <taxon>IRL clade</taxon>
        <taxon>Trifolieae</taxon>
        <taxon>Trifolium</taxon>
    </lineage>
</organism>
<name>A0ACB0LBT1_TRIPR</name>
<protein>
    <submittedName>
        <fullName evidence="1">Uncharacterized protein</fullName>
    </submittedName>
</protein>
<proteinExistence type="predicted"/>
<keyword evidence="2" id="KW-1185">Reference proteome</keyword>
<accession>A0ACB0LBT1</accession>
<dbReference type="Proteomes" id="UP001177021">
    <property type="component" value="Unassembled WGS sequence"/>
</dbReference>
<reference evidence="1" key="1">
    <citation type="submission" date="2023-10" db="EMBL/GenBank/DDBJ databases">
        <authorList>
            <person name="Rodriguez Cubillos JULIANA M."/>
            <person name="De Vega J."/>
        </authorList>
    </citation>
    <scope>NUCLEOTIDE SEQUENCE</scope>
</reference>
<gene>
    <name evidence="1" type="ORF">MILVUS5_LOCUS30943</name>
</gene>